<dbReference type="PANTHER" id="PTHR42794">
    <property type="entry name" value="HEMIN IMPORT ATP-BINDING PROTEIN HMUV"/>
    <property type="match status" value="1"/>
</dbReference>
<dbReference type="GO" id="GO:0005524">
    <property type="term" value="F:ATP binding"/>
    <property type="evidence" value="ECO:0007669"/>
    <property type="project" value="UniProtKB-KW"/>
</dbReference>
<dbReference type="Proteomes" id="UP000243535">
    <property type="component" value="Unassembled WGS sequence"/>
</dbReference>
<evidence type="ECO:0000256" key="3">
    <source>
        <dbReference type="ARBA" id="ARBA00022741"/>
    </source>
</evidence>
<evidence type="ECO:0000256" key="5">
    <source>
        <dbReference type="ARBA" id="ARBA00022967"/>
    </source>
</evidence>
<dbReference type="Pfam" id="PF00005">
    <property type="entry name" value="ABC_tran"/>
    <property type="match status" value="1"/>
</dbReference>
<dbReference type="SUPFAM" id="SSF52540">
    <property type="entry name" value="P-loop containing nucleoside triphosphate hydrolases"/>
    <property type="match status" value="1"/>
</dbReference>
<dbReference type="EMBL" id="CYHA01000002">
    <property type="protein sequence ID" value="CUA82337.1"/>
    <property type="molecule type" value="Genomic_DNA"/>
</dbReference>
<keyword evidence="2" id="KW-0472">Membrane</keyword>
<proteinExistence type="predicted"/>
<gene>
    <name evidence="8" type="ORF">Ga0061063_1202</name>
</gene>
<keyword evidence="3" id="KW-0547">Nucleotide-binding</keyword>
<dbReference type="GO" id="GO:0016887">
    <property type="term" value="F:ATP hydrolysis activity"/>
    <property type="evidence" value="ECO:0007669"/>
    <property type="project" value="InterPro"/>
</dbReference>
<evidence type="ECO:0000313" key="8">
    <source>
        <dbReference type="EMBL" id="CUA82337.1"/>
    </source>
</evidence>
<dbReference type="SMART" id="SM00382">
    <property type="entry name" value="AAA"/>
    <property type="match status" value="1"/>
</dbReference>
<sequence length="257" mass="26968">MLEAARAGLSRQGRILLHPVDLIIHPGRLLVLLGANGAGKSTLLGLLSGRLRPSHGAVRLSGADVTTAPIRWLAQRRACLEQQPALAEGFTVRELVEMGGYWRDSGAPAPVVERALSDGGVAALAGRPAEMLSGGEYQRTLLARALAQLYASDAPERFLLLDEPTSAQDIGFAEQQLALVAGLCRREGFGAVAAVHDLNLALRHADDVALLSGGRLVAFGTVADVMQGPLLEAAFGVSLIELNDPSTGLRAFLPHPG</sequence>
<protein>
    <submittedName>
        <fullName evidence="8">ABC-type cobalamin/Fe3+-siderophores transport system, ATPase component</fullName>
    </submittedName>
</protein>
<keyword evidence="2" id="KW-1003">Cell membrane</keyword>
<keyword evidence="5" id="KW-1278">Translocase</keyword>
<keyword evidence="9" id="KW-1185">Reference proteome</keyword>
<dbReference type="AlphaFoldDB" id="A0A0K6GUY8"/>
<dbReference type="PANTHER" id="PTHR42794:SF1">
    <property type="entry name" value="HEMIN IMPORT ATP-BINDING PROTEIN HMUV"/>
    <property type="match status" value="1"/>
</dbReference>
<feature type="domain" description="ABC transporter" evidence="7">
    <location>
        <begin position="2"/>
        <end position="238"/>
    </location>
</feature>
<evidence type="ECO:0000313" key="9">
    <source>
        <dbReference type="Proteomes" id="UP000243535"/>
    </source>
</evidence>
<keyword evidence="4" id="KW-0067">ATP-binding</keyword>
<evidence type="ECO:0000256" key="6">
    <source>
        <dbReference type="ARBA" id="ARBA00037066"/>
    </source>
</evidence>
<dbReference type="PROSITE" id="PS50893">
    <property type="entry name" value="ABC_TRANSPORTER_2"/>
    <property type="match status" value="1"/>
</dbReference>
<reference evidence="9" key="1">
    <citation type="submission" date="2015-08" db="EMBL/GenBank/DDBJ databases">
        <authorList>
            <person name="Varghese N."/>
        </authorList>
    </citation>
    <scope>NUCLEOTIDE SEQUENCE [LARGE SCALE GENOMIC DNA]</scope>
    <source>
        <strain evidence="9">DSM 17901</strain>
    </source>
</reference>
<organism evidence="8 9">
    <name type="scientific">Gulbenkiania indica</name>
    <dbReference type="NCBI Taxonomy" id="375574"/>
    <lineage>
        <taxon>Bacteria</taxon>
        <taxon>Pseudomonadati</taxon>
        <taxon>Pseudomonadota</taxon>
        <taxon>Betaproteobacteria</taxon>
        <taxon>Neisseriales</taxon>
        <taxon>Chromobacteriaceae</taxon>
        <taxon>Gulbenkiania</taxon>
    </lineage>
</organism>
<dbReference type="InterPro" id="IPR027417">
    <property type="entry name" value="P-loop_NTPase"/>
</dbReference>
<evidence type="ECO:0000256" key="4">
    <source>
        <dbReference type="ARBA" id="ARBA00022840"/>
    </source>
</evidence>
<dbReference type="RefSeq" id="WP_055433591.1">
    <property type="nucleotide sequence ID" value="NZ_CYHA01000002.1"/>
</dbReference>
<dbReference type="OrthoDB" id="5296765at2"/>
<dbReference type="STRING" id="375574.GCA_001418035_00995"/>
<keyword evidence="1" id="KW-0813">Transport</keyword>
<comment type="function">
    <text evidence="6">Part of the ABC transporter complex HmuTUV involved in hemin import. Responsible for energy coupling to the transport system.</text>
</comment>
<dbReference type="InterPro" id="IPR003593">
    <property type="entry name" value="AAA+_ATPase"/>
</dbReference>
<evidence type="ECO:0000256" key="1">
    <source>
        <dbReference type="ARBA" id="ARBA00022448"/>
    </source>
</evidence>
<dbReference type="Gene3D" id="3.40.50.300">
    <property type="entry name" value="P-loop containing nucleotide triphosphate hydrolases"/>
    <property type="match status" value="1"/>
</dbReference>
<name>A0A0K6GUY8_9NEIS</name>
<accession>A0A0K6GUY8</accession>
<dbReference type="InterPro" id="IPR003439">
    <property type="entry name" value="ABC_transporter-like_ATP-bd"/>
</dbReference>
<evidence type="ECO:0000256" key="2">
    <source>
        <dbReference type="ARBA" id="ARBA00022475"/>
    </source>
</evidence>
<evidence type="ECO:0000259" key="7">
    <source>
        <dbReference type="PROSITE" id="PS50893"/>
    </source>
</evidence>